<evidence type="ECO:0000256" key="2">
    <source>
        <dbReference type="ARBA" id="ARBA00004986"/>
    </source>
</evidence>
<dbReference type="EMBL" id="JAAZON010000428">
    <property type="protein sequence ID" value="NMC63390.1"/>
    <property type="molecule type" value="Genomic_DNA"/>
</dbReference>
<evidence type="ECO:0000256" key="13">
    <source>
        <dbReference type="PIRSR" id="PIRSR000726-1"/>
    </source>
</evidence>
<evidence type="ECO:0000256" key="15">
    <source>
        <dbReference type="RuleBase" id="RU004249"/>
    </source>
</evidence>
<comment type="pathway">
    <text evidence="1 15">Amino-acid biosynthesis; L-lysine biosynthesis via DAP pathway; (S)-tetrahydrodipicolinate from L-aspartate: step 1/4.</text>
</comment>
<evidence type="ECO:0000313" key="17">
    <source>
        <dbReference type="EMBL" id="NMC63390.1"/>
    </source>
</evidence>
<dbReference type="PROSITE" id="PS00324">
    <property type="entry name" value="ASPARTOKINASE"/>
    <property type="match status" value="1"/>
</dbReference>
<dbReference type="InterPro" id="IPR018042">
    <property type="entry name" value="Aspartate_kinase_CS"/>
</dbReference>
<dbReference type="InterPro" id="IPR036393">
    <property type="entry name" value="AceGlu_kinase-like_sf"/>
</dbReference>
<feature type="binding site" evidence="13">
    <location>
        <position position="49"/>
    </location>
    <ligand>
        <name>substrate</name>
    </ligand>
</feature>
<evidence type="ECO:0000256" key="8">
    <source>
        <dbReference type="ARBA" id="ARBA00022741"/>
    </source>
</evidence>
<dbReference type="SUPFAM" id="SSF55021">
    <property type="entry name" value="ACT-like"/>
    <property type="match status" value="2"/>
</dbReference>
<evidence type="ECO:0000259" key="16">
    <source>
        <dbReference type="PROSITE" id="PS51671"/>
    </source>
</evidence>
<dbReference type="Gene3D" id="3.30.2130.10">
    <property type="entry name" value="VC0802-like"/>
    <property type="match status" value="1"/>
</dbReference>
<dbReference type="InterPro" id="IPR054352">
    <property type="entry name" value="ACT_Aspartokinase"/>
</dbReference>
<dbReference type="InterPro" id="IPR045865">
    <property type="entry name" value="ACT-like_dom_sf"/>
</dbReference>
<evidence type="ECO:0000256" key="4">
    <source>
        <dbReference type="ARBA" id="ARBA00010122"/>
    </source>
</evidence>
<dbReference type="CDD" id="cd04261">
    <property type="entry name" value="AAK_AKii-LysC-BS"/>
    <property type="match status" value="1"/>
</dbReference>
<evidence type="ECO:0000256" key="14">
    <source>
        <dbReference type="RuleBase" id="RU003448"/>
    </source>
</evidence>
<dbReference type="EC" id="2.7.2.4" evidence="14"/>
<sequence length="414" mass="44884">MDVVVKKFGGTSVGDFDRIKNVAKIVSEFKKNNPRTGVIVVVSAMAGETNKLIKMAKDIGNSSVPRELDVLLATGEQVSIALLAIALIDNGIPAQSLTAQQIKIKTDEHHTNATIQAIDAKRIKALLAQGIVPVVAGFQGVTDDGNITTLGRGGSDITAVAVAATVKAKACYIYTDVEGVYSADPRICAHAKRLNQISHEEMLELASLGAKVIHHRAVFFAMCYKVPLVVLSTFNPIVGTWIVKEEELMEKPVVAGITYRTDETKITVNGLGNGIESLNQIFKKLADEGIFIDMITQAGGQEGKVDLSFTVTDEYGTKATEIVQYCVDELCADDVRVEPDIAKISVVGIGMRYHAGIASRMFKILAQEEINIHMISTSEIKISVVIPRKYCEVAVRALHDEFIDEKPEISEDIS</sequence>
<dbReference type="PANTHER" id="PTHR21499:SF3">
    <property type="entry name" value="ASPARTOKINASE"/>
    <property type="match status" value="1"/>
</dbReference>
<dbReference type="CDD" id="cd04923">
    <property type="entry name" value="ACT_AK-LysC-DapG-like_2"/>
    <property type="match status" value="1"/>
</dbReference>
<dbReference type="InterPro" id="IPR001048">
    <property type="entry name" value="Asp/Glu/Uridylate_kinase"/>
</dbReference>
<dbReference type="Pfam" id="PF00696">
    <property type="entry name" value="AA_kinase"/>
    <property type="match status" value="1"/>
</dbReference>
<keyword evidence="11" id="KW-0457">Lysine biosynthesis</keyword>
<feature type="binding site" evidence="13">
    <location>
        <position position="181"/>
    </location>
    <ligand>
        <name>ATP</name>
        <dbReference type="ChEBI" id="CHEBI:30616"/>
    </ligand>
</feature>
<evidence type="ECO:0000256" key="11">
    <source>
        <dbReference type="ARBA" id="ARBA00023154"/>
    </source>
</evidence>
<feature type="domain" description="ACT" evidence="16">
    <location>
        <begin position="346"/>
        <end position="414"/>
    </location>
</feature>
<comment type="caution">
    <text evidence="17">The sequence shown here is derived from an EMBL/GenBank/DDBJ whole genome shotgun (WGS) entry which is preliminary data.</text>
</comment>
<evidence type="ECO:0000256" key="3">
    <source>
        <dbReference type="ARBA" id="ARBA00005139"/>
    </source>
</evidence>
<evidence type="ECO:0000256" key="1">
    <source>
        <dbReference type="ARBA" id="ARBA00004766"/>
    </source>
</evidence>
<organism evidence="17 18">
    <name type="scientific">SAR324 cluster bacterium</name>
    <dbReference type="NCBI Taxonomy" id="2024889"/>
    <lineage>
        <taxon>Bacteria</taxon>
        <taxon>Deltaproteobacteria</taxon>
        <taxon>SAR324 cluster</taxon>
    </lineage>
</organism>
<protein>
    <recommendedName>
        <fullName evidence="14">Aspartokinase</fullName>
        <ecNumber evidence="14">2.7.2.4</ecNumber>
    </recommendedName>
</protein>
<dbReference type="GO" id="GO:0005524">
    <property type="term" value="F:ATP binding"/>
    <property type="evidence" value="ECO:0007669"/>
    <property type="project" value="UniProtKB-KW"/>
</dbReference>
<dbReference type="PIRSF" id="PIRSF000726">
    <property type="entry name" value="Asp_kin"/>
    <property type="match status" value="1"/>
</dbReference>
<dbReference type="UniPathway" id="UPA00034">
    <property type="reaction ID" value="UER00015"/>
</dbReference>
<name>A0A7X9ILV4_9DELT</name>
<dbReference type="GO" id="GO:0005829">
    <property type="term" value="C:cytosol"/>
    <property type="evidence" value="ECO:0007669"/>
    <property type="project" value="TreeGrafter"/>
</dbReference>
<dbReference type="FunFam" id="3.40.1160.10:FF:000002">
    <property type="entry name" value="Aspartokinase"/>
    <property type="match status" value="1"/>
</dbReference>
<evidence type="ECO:0000256" key="12">
    <source>
        <dbReference type="ARBA" id="ARBA00047872"/>
    </source>
</evidence>
<keyword evidence="7" id="KW-0677">Repeat</keyword>
<dbReference type="InterPro" id="IPR005260">
    <property type="entry name" value="Asp_kin_monofn"/>
</dbReference>
<dbReference type="InterPro" id="IPR001341">
    <property type="entry name" value="Asp_kinase"/>
</dbReference>
<keyword evidence="6 14" id="KW-0808">Transferase</keyword>
<evidence type="ECO:0000256" key="6">
    <source>
        <dbReference type="ARBA" id="ARBA00022679"/>
    </source>
</evidence>
<keyword evidence="9 14" id="KW-0418">Kinase</keyword>
<dbReference type="UniPathway" id="UPA00051">
    <property type="reaction ID" value="UER00462"/>
</dbReference>
<evidence type="ECO:0000256" key="5">
    <source>
        <dbReference type="ARBA" id="ARBA00022605"/>
    </source>
</evidence>
<accession>A0A7X9ILV4</accession>
<dbReference type="UniPathway" id="UPA00050">
    <property type="reaction ID" value="UER00461"/>
</dbReference>
<dbReference type="GO" id="GO:0009088">
    <property type="term" value="P:threonine biosynthetic process"/>
    <property type="evidence" value="ECO:0007669"/>
    <property type="project" value="UniProtKB-UniPathway"/>
</dbReference>
<dbReference type="InterPro" id="IPR041740">
    <property type="entry name" value="AKii-LysC-BS"/>
</dbReference>
<feature type="binding site" evidence="13">
    <location>
        <position position="76"/>
    </location>
    <ligand>
        <name>substrate</name>
    </ligand>
</feature>
<dbReference type="Gene3D" id="3.40.1160.10">
    <property type="entry name" value="Acetylglutamate kinase-like"/>
    <property type="match status" value="1"/>
</dbReference>
<dbReference type="Proteomes" id="UP000524246">
    <property type="component" value="Unassembled WGS sequence"/>
</dbReference>
<feature type="binding site" evidence="13">
    <location>
        <begin position="175"/>
        <end position="176"/>
    </location>
    <ligand>
        <name>ATP</name>
        <dbReference type="ChEBI" id="CHEBI:30616"/>
    </ligand>
</feature>
<dbReference type="PANTHER" id="PTHR21499">
    <property type="entry name" value="ASPARTATE KINASE"/>
    <property type="match status" value="1"/>
</dbReference>
<evidence type="ECO:0000256" key="9">
    <source>
        <dbReference type="ARBA" id="ARBA00022777"/>
    </source>
</evidence>
<keyword evidence="5 15" id="KW-0028">Amino-acid biosynthesis</keyword>
<keyword evidence="8 13" id="KW-0547">Nucleotide-binding</keyword>
<dbReference type="Pfam" id="PF22468">
    <property type="entry name" value="ACT_9"/>
    <property type="match status" value="1"/>
</dbReference>
<dbReference type="GO" id="GO:0004072">
    <property type="term" value="F:aspartate kinase activity"/>
    <property type="evidence" value="ECO:0007669"/>
    <property type="project" value="UniProtKB-EC"/>
</dbReference>
<dbReference type="GO" id="GO:0009089">
    <property type="term" value="P:lysine biosynthetic process via diaminopimelate"/>
    <property type="evidence" value="ECO:0007669"/>
    <property type="project" value="UniProtKB-UniPathway"/>
</dbReference>
<dbReference type="AlphaFoldDB" id="A0A7X9ILV4"/>
<dbReference type="GO" id="GO:0009090">
    <property type="term" value="P:homoserine biosynthetic process"/>
    <property type="evidence" value="ECO:0007669"/>
    <property type="project" value="TreeGrafter"/>
</dbReference>
<evidence type="ECO:0000256" key="7">
    <source>
        <dbReference type="ARBA" id="ARBA00022737"/>
    </source>
</evidence>
<feature type="binding site" evidence="13">
    <location>
        <begin position="211"/>
        <end position="212"/>
    </location>
    <ligand>
        <name>ATP</name>
        <dbReference type="ChEBI" id="CHEBI:30616"/>
    </ligand>
</feature>
<dbReference type="SUPFAM" id="SSF53633">
    <property type="entry name" value="Carbamate kinase-like"/>
    <property type="match status" value="1"/>
</dbReference>
<evidence type="ECO:0000256" key="10">
    <source>
        <dbReference type="ARBA" id="ARBA00022840"/>
    </source>
</evidence>
<comment type="similarity">
    <text evidence="4 14">Belongs to the aspartokinase family.</text>
</comment>
<evidence type="ECO:0000313" key="18">
    <source>
        <dbReference type="Proteomes" id="UP000524246"/>
    </source>
</evidence>
<comment type="pathway">
    <text evidence="2 15">Amino-acid biosynthesis; L-methionine biosynthesis via de novo pathway; L-homoserine from L-aspartate: step 1/3.</text>
</comment>
<dbReference type="NCBIfam" id="TIGR00656">
    <property type="entry name" value="asp_kin_monofn"/>
    <property type="match status" value="1"/>
</dbReference>
<keyword evidence="10 13" id="KW-0067">ATP-binding</keyword>
<comment type="catalytic activity">
    <reaction evidence="12 14">
        <text>L-aspartate + ATP = 4-phospho-L-aspartate + ADP</text>
        <dbReference type="Rhea" id="RHEA:23776"/>
        <dbReference type="ChEBI" id="CHEBI:29991"/>
        <dbReference type="ChEBI" id="CHEBI:30616"/>
        <dbReference type="ChEBI" id="CHEBI:57535"/>
        <dbReference type="ChEBI" id="CHEBI:456216"/>
        <dbReference type="EC" id="2.7.2.4"/>
    </reaction>
</comment>
<reference evidence="17 18" key="1">
    <citation type="journal article" date="2020" name="Biotechnol. Biofuels">
        <title>New insights from the biogas microbiome by comprehensive genome-resolved metagenomics of nearly 1600 species originating from multiple anaerobic digesters.</title>
        <authorList>
            <person name="Campanaro S."/>
            <person name="Treu L."/>
            <person name="Rodriguez-R L.M."/>
            <person name="Kovalovszki A."/>
            <person name="Ziels R.M."/>
            <person name="Maus I."/>
            <person name="Zhu X."/>
            <person name="Kougias P.G."/>
            <person name="Basile A."/>
            <person name="Luo G."/>
            <person name="Schluter A."/>
            <person name="Konstantinidis K.T."/>
            <person name="Angelidaki I."/>
        </authorList>
    </citation>
    <scope>NUCLEOTIDE SEQUENCE [LARGE SCALE GENOMIC DNA]</scope>
    <source>
        <strain evidence="17">AS27yjCOA_65</strain>
    </source>
</reference>
<dbReference type="InterPro" id="IPR002912">
    <property type="entry name" value="ACT_dom"/>
</dbReference>
<dbReference type="PROSITE" id="PS51671">
    <property type="entry name" value="ACT"/>
    <property type="match status" value="1"/>
</dbReference>
<feature type="binding site" evidence="13">
    <location>
        <begin position="7"/>
        <end position="10"/>
    </location>
    <ligand>
        <name>ATP</name>
        <dbReference type="ChEBI" id="CHEBI:30616"/>
    </ligand>
</feature>
<feature type="binding site" evidence="13">
    <location>
        <position position="186"/>
    </location>
    <ligand>
        <name>ATP</name>
        <dbReference type="ChEBI" id="CHEBI:30616"/>
    </ligand>
</feature>
<dbReference type="NCBIfam" id="NF005154">
    <property type="entry name" value="PRK06635.1-2"/>
    <property type="match status" value="1"/>
</dbReference>
<comment type="pathway">
    <text evidence="3 15">Amino-acid biosynthesis; L-threonine biosynthesis; L-threonine from L-aspartate: step 1/5.</text>
</comment>
<dbReference type="CDD" id="cd04913">
    <property type="entry name" value="ACT_AKii-LysC-BS-like_1"/>
    <property type="match status" value="1"/>
</dbReference>
<gene>
    <name evidence="17" type="ORF">GYA55_09525</name>
</gene>
<proteinExistence type="inferred from homology"/>
<dbReference type="NCBIfam" id="NF005155">
    <property type="entry name" value="PRK06635.1-4"/>
    <property type="match status" value="1"/>
</dbReference>
<dbReference type="FunFam" id="3.30.2130.10:FF:000001">
    <property type="entry name" value="Bifunctional aspartokinase/homoserine dehydrogenase"/>
    <property type="match status" value="1"/>
</dbReference>
<dbReference type="NCBIfam" id="TIGR00657">
    <property type="entry name" value="asp_kinases"/>
    <property type="match status" value="1"/>
</dbReference>